<name>A0A388KEB8_CHABU</name>
<keyword evidence="3" id="KW-1185">Reference proteome</keyword>
<dbReference type="AlphaFoldDB" id="A0A388KEB8"/>
<feature type="domain" description="Reverse transcriptase" evidence="1">
    <location>
        <begin position="121"/>
        <end position="340"/>
    </location>
</feature>
<comment type="caution">
    <text evidence="2">The sequence shown here is derived from an EMBL/GenBank/DDBJ whole genome shotgun (WGS) entry which is preliminary data.</text>
</comment>
<dbReference type="EMBL" id="BFEA01000100">
    <property type="protein sequence ID" value="GBG68398.1"/>
    <property type="molecule type" value="Genomic_DNA"/>
</dbReference>
<dbReference type="PANTHER" id="PTHR31635:SF196">
    <property type="entry name" value="REVERSE TRANSCRIPTASE DOMAIN-CONTAINING PROTEIN-RELATED"/>
    <property type="match status" value="1"/>
</dbReference>
<dbReference type="PANTHER" id="PTHR31635">
    <property type="entry name" value="REVERSE TRANSCRIPTASE DOMAIN-CONTAINING PROTEIN-RELATED"/>
    <property type="match status" value="1"/>
</dbReference>
<evidence type="ECO:0000313" key="3">
    <source>
        <dbReference type="Proteomes" id="UP000265515"/>
    </source>
</evidence>
<evidence type="ECO:0000313" key="2">
    <source>
        <dbReference type="EMBL" id="GBG68398.1"/>
    </source>
</evidence>
<sequence length="803" mass="90911">MLQYARLYYKDILTTKRLQDNRTTDLTEESDMWRDTRVKLQVTGRLDLDRPLTLEETTQTLKTMAKGKSPGVDDLSVEFYSANWDGLGPKLVDLYNEVLTGGKLGKGMSHGVISVLFKKGDKAEVRNWWSISLLNASYKILAKSLARRLAQYLPELVEGDQGAFVRGRSIFNNIVTAIEVLEVVQSEVLDMAVLLLDLEKAYDKVGWAFVLTTLKWMGFGEGFCAWTKTLYIFSTSAIMINGHLSEPFALSRSLRQGYPLAPLVFVLQLEVLLNRLRRHPDIRGLQLHTGEECKVKALADDLLSISENTEKSLGAINLVLAEYSALSEATVNWSKSTFLLPAQFGLKVEWGMRRVGVGEEERFSAVLISLQVDGSGQGLILQQRISARLRLWNFTGHLSVVGRALVANVALFSIMWFVSMVKELAEGTVKAVKRLVARFVWKPRAQDAGGFLSKVVYDTLTFPRVQGGLGLLDPARRTQAQLRNWVVKVATMRSSEHWVTLAERLLMKPWELSRPQDVWACFFILSFRKKKLKSEFWEPIRKAWHRYPPDLQKPPSSKEEVLNQLLFENPAFTDPSGVEFLADDSTGSFGRAWVKKGVVRMADLWSSLLGSWKPLSEAKAVLRGLQGVEVHWRALTDAVPQEWKDILGPEGSDPAGFWYVPQLEREEDSVLWKMLEILPSGFRRIERWKCEGPENTLSLMGEVTIQLWDNPAQARVVEVRSRSPSATILTWVGRKPLKLLSIDPTAWTWAPKAPEEEALVMHKYLVAAGYKQYIQKLKSPVEVAIPRWQAVCEEDLLESKSEF</sequence>
<dbReference type="OrthoDB" id="6114255at2759"/>
<dbReference type="CDD" id="cd01650">
    <property type="entry name" value="RT_nLTR_like"/>
    <property type="match status" value="1"/>
</dbReference>
<dbReference type="STRING" id="69332.A0A388KEB8"/>
<dbReference type="Proteomes" id="UP000265515">
    <property type="component" value="Unassembled WGS sequence"/>
</dbReference>
<proteinExistence type="predicted"/>
<protein>
    <recommendedName>
        <fullName evidence="1">Reverse transcriptase domain-containing protein</fullName>
    </recommendedName>
</protein>
<dbReference type="Pfam" id="PF00078">
    <property type="entry name" value="RVT_1"/>
    <property type="match status" value="1"/>
</dbReference>
<organism evidence="2 3">
    <name type="scientific">Chara braunii</name>
    <name type="common">Braun's stonewort</name>
    <dbReference type="NCBI Taxonomy" id="69332"/>
    <lineage>
        <taxon>Eukaryota</taxon>
        <taxon>Viridiplantae</taxon>
        <taxon>Streptophyta</taxon>
        <taxon>Charophyceae</taxon>
        <taxon>Charales</taxon>
        <taxon>Characeae</taxon>
        <taxon>Chara</taxon>
    </lineage>
</organism>
<gene>
    <name evidence="2" type="ORF">CBR_g2942</name>
</gene>
<dbReference type="Gramene" id="GBG68398">
    <property type="protein sequence ID" value="GBG68398"/>
    <property type="gene ID" value="CBR_g2942"/>
</dbReference>
<accession>A0A388KEB8</accession>
<reference evidence="2 3" key="1">
    <citation type="journal article" date="2018" name="Cell">
        <title>The Chara Genome: Secondary Complexity and Implications for Plant Terrestrialization.</title>
        <authorList>
            <person name="Nishiyama T."/>
            <person name="Sakayama H."/>
            <person name="Vries J.D."/>
            <person name="Buschmann H."/>
            <person name="Saint-Marcoux D."/>
            <person name="Ullrich K.K."/>
            <person name="Haas F.B."/>
            <person name="Vanderstraeten L."/>
            <person name="Becker D."/>
            <person name="Lang D."/>
            <person name="Vosolsobe S."/>
            <person name="Rombauts S."/>
            <person name="Wilhelmsson P.K.I."/>
            <person name="Janitza P."/>
            <person name="Kern R."/>
            <person name="Heyl A."/>
            <person name="Rumpler F."/>
            <person name="Villalobos L.I.A.C."/>
            <person name="Clay J.M."/>
            <person name="Skokan R."/>
            <person name="Toyoda A."/>
            <person name="Suzuki Y."/>
            <person name="Kagoshima H."/>
            <person name="Schijlen E."/>
            <person name="Tajeshwar N."/>
            <person name="Catarino B."/>
            <person name="Hetherington A.J."/>
            <person name="Saltykova A."/>
            <person name="Bonnot C."/>
            <person name="Breuninger H."/>
            <person name="Symeonidi A."/>
            <person name="Radhakrishnan G.V."/>
            <person name="Van Nieuwerburgh F."/>
            <person name="Deforce D."/>
            <person name="Chang C."/>
            <person name="Karol K.G."/>
            <person name="Hedrich R."/>
            <person name="Ulvskov P."/>
            <person name="Glockner G."/>
            <person name="Delwiche C.F."/>
            <person name="Petrasek J."/>
            <person name="Van de Peer Y."/>
            <person name="Friml J."/>
            <person name="Beilby M."/>
            <person name="Dolan L."/>
            <person name="Kohara Y."/>
            <person name="Sugano S."/>
            <person name="Fujiyama A."/>
            <person name="Delaux P.-M."/>
            <person name="Quint M."/>
            <person name="TheiBen G."/>
            <person name="Hagemann M."/>
            <person name="Harholt J."/>
            <person name="Dunand C."/>
            <person name="Zachgo S."/>
            <person name="Langdale J."/>
            <person name="Maumus F."/>
            <person name="Straeten D.V.D."/>
            <person name="Gould S.B."/>
            <person name="Rensing S.A."/>
        </authorList>
    </citation>
    <scope>NUCLEOTIDE SEQUENCE [LARGE SCALE GENOMIC DNA]</scope>
    <source>
        <strain evidence="2 3">S276</strain>
    </source>
</reference>
<dbReference type="InterPro" id="IPR000477">
    <property type="entry name" value="RT_dom"/>
</dbReference>
<evidence type="ECO:0000259" key="1">
    <source>
        <dbReference type="Pfam" id="PF00078"/>
    </source>
</evidence>